<evidence type="ECO:0000313" key="2">
    <source>
        <dbReference type="Proteomes" id="UP001060085"/>
    </source>
</evidence>
<sequence length="690" mass="76309">MDEEEIEKAVIAYLKKKGFKQTELAFQEEQQHLKSATTIATINKSSNNNNSSSNANSANSQTDPDIARQILAFSAELENSPAQYHEGYGKLRSWAYSSLDLYKHELLRVLYPVFIHCFMDLVAKGHIQEARAFFNSFREDHEMMHLRDLQKLEGVLSPSHLEEMEFAHSLRQSKVNIKICQYSYDLLLQYLHKTQSITMLGLINEHINFQVSPGQPSSISDDAEFVTIMGSGQDAANLINQKEIHWGLLEDSLEERLEKAGGLVPDSEKGDGETREGETEENKKRSVEGGKQAASLKKLKKDKVAGATAKASRTENSSLSVAPRVKPELALPSIPAEVEHSILEDLRNRVQLSSTALPSVSFYTFINTHNGLNCASISPDGSLVAGGFSDSSLKVWDMAKLGQQVDNATSQAGNDLTPNDNGFGMHSPRRSYTLYQGHSGPVYSATFSPFGDFMLSSSADSTIRLWSTNLNANLVCYKGHNYPVWDVQFSPVGHYFASSSHDRTARIWSMDRIQPLRIMAGHLSDVDCLQWHANCNYIATGSSDKTVRLWDVQSGECVRIFIGHRSMVLSLAMSPDGRYMASGDEDGTIMMWDLASGRCVTPLVGHTSCVWTLAFSCEGSLLASGSADCSVKLWDVTASTKLLKTEENKTGNISRLRSLKTLHTKSTPVYALRFSRRNLLFAAGALSKSS</sequence>
<dbReference type="EMBL" id="CM044708">
    <property type="protein sequence ID" value="KAI5650525.1"/>
    <property type="molecule type" value="Genomic_DNA"/>
</dbReference>
<reference evidence="2" key="1">
    <citation type="journal article" date="2023" name="Nat. Plants">
        <title>Single-cell RNA sequencing provides a high-resolution roadmap for understanding the multicellular compartmentation of specialized metabolism.</title>
        <authorList>
            <person name="Sun S."/>
            <person name="Shen X."/>
            <person name="Li Y."/>
            <person name="Li Y."/>
            <person name="Wang S."/>
            <person name="Li R."/>
            <person name="Zhang H."/>
            <person name="Shen G."/>
            <person name="Guo B."/>
            <person name="Wei J."/>
            <person name="Xu J."/>
            <person name="St-Pierre B."/>
            <person name="Chen S."/>
            <person name="Sun C."/>
        </authorList>
    </citation>
    <scope>NUCLEOTIDE SEQUENCE [LARGE SCALE GENOMIC DNA]</scope>
</reference>
<protein>
    <submittedName>
        <fullName evidence="1">Uncharacterized protein</fullName>
    </submittedName>
</protein>
<proteinExistence type="predicted"/>
<organism evidence="1 2">
    <name type="scientific">Catharanthus roseus</name>
    <name type="common">Madagascar periwinkle</name>
    <name type="synonym">Vinca rosea</name>
    <dbReference type="NCBI Taxonomy" id="4058"/>
    <lineage>
        <taxon>Eukaryota</taxon>
        <taxon>Viridiplantae</taxon>
        <taxon>Streptophyta</taxon>
        <taxon>Embryophyta</taxon>
        <taxon>Tracheophyta</taxon>
        <taxon>Spermatophyta</taxon>
        <taxon>Magnoliopsida</taxon>
        <taxon>eudicotyledons</taxon>
        <taxon>Gunneridae</taxon>
        <taxon>Pentapetalae</taxon>
        <taxon>asterids</taxon>
        <taxon>lamiids</taxon>
        <taxon>Gentianales</taxon>
        <taxon>Apocynaceae</taxon>
        <taxon>Rauvolfioideae</taxon>
        <taxon>Vinceae</taxon>
        <taxon>Catharanthinae</taxon>
        <taxon>Catharanthus</taxon>
    </lineage>
</organism>
<gene>
    <name evidence="1" type="ORF">M9H77_36530</name>
</gene>
<name>A0ACB9ZSG2_CATRO</name>
<dbReference type="Proteomes" id="UP001060085">
    <property type="component" value="Linkage Group LG08"/>
</dbReference>
<keyword evidence="2" id="KW-1185">Reference proteome</keyword>
<comment type="caution">
    <text evidence="1">The sequence shown here is derived from an EMBL/GenBank/DDBJ whole genome shotgun (WGS) entry which is preliminary data.</text>
</comment>
<evidence type="ECO:0000313" key="1">
    <source>
        <dbReference type="EMBL" id="KAI5650525.1"/>
    </source>
</evidence>
<accession>A0ACB9ZSG2</accession>